<dbReference type="Proteomes" id="UP000075243">
    <property type="component" value="Chromosome 11"/>
</dbReference>
<dbReference type="EMBL" id="CM003613">
    <property type="protein sequence ID" value="KYP58148.1"/>
    <property type="molecule type" value="Genomic_DNA"/>
</dbReference>
<dbReference type="AlphaFoldDB" id="A0A151STR2"/>
<feature type="non-terminal residue" evidence="1">
    <location>
        <position position="1"/>
    </location>
</feature>
<organism evidence="1 2">
    <name type="scientific">Cajanus cajan</name>
    <name type="common">Pigeon pea</name>
    <name type="synonym">Cajanus indicus</name>
    <dbReference type="NCBI Taxonomy" id="3821"/>
    <lineage>
        <taxon>Eukaryota</taxon>
        <taxon>Viridiplantae</taxon>
        <taxon>Streptophyta</taxon>
        <taxon>Embryophyta</taxon>
        <taxon>Tracheophyta</taxon>
        <taxon>Spermatophyta</taxon>
        <taxon>Magnoliopsida</taxon>
        <taxon>eudicotyledons</taxon>
        <taxon>Gunneridae</taxon>
        <taxon>Pentapetalae</taxon>
        <taxon>rosids</taxon>
        <taxon>fabids</taxon>
        <taxon>Fabales</taxon>
        <taxon>Fabaceae</taxon>
        <taxon>Papilionoideae</taxon>
        <taxon>50 kb inversion clade</taxon>
        <taxon>NPAAA clade</taxon>
        <taxon>indigoferoid/millettioid clade</taxon>
        <taxon>Phaseoleae</taxon>
        <taxon>Cajanus</taxon>
    </lineage>
</organism>
<accession>A0A151STR2</accession>
<proteinExistence type="predicted"/>
<dbReference type="Gramene" id="C.cajan_04335.t">
    <property type="protein sequence ID" value="C.cajan_04335.t"/>
    <property type="gene ID" value="C.cajan_04335"/>
</dbReference>
<evidence type="ECO:0000313" key="1">
    <source>
        <dbReference type="EMBL" id="KYP58148.1"/>
    </source>
</evidence>
<reference evidence="1 2" key="1">
    <citation type="journal article" date="2012" name="Nat. Biotechnol.">
        <title>Draft genome sequence of pigeonpea (Cajanus cajan), an orphan legume crop of resource-poor farmers.</title>
        <authorList>
            <person name="Varshney R.K."/>
            <person name="Chen W."/>
            <person name="Li Y."/>
            <person name="Bharti A.K."/>
            <person name="Saxena R.K."/>
            <person name="Schlueter J.A."/>
            <person name="Donoghue M.T."/>
            <person name="Azam S."/>
            <person name="Fan G."/>
            <person name="Whaley A.M."/>
            <person name="Farmer A.D."/>
            <person name="Sheridan J."/>
            <person name="Iwata A."/>
            <person name="Tuteja R."/>
            <person name="Penmetsa R.V."/>
            <person name="Wu W."/>
            <person name="Upadhyaya H.D."/>
            <person name="Yang S.P."/>
            <person name="Shah T."/>
            <person name="Saxena K.B."/>
            <person name="Michael T."/>
            <person name="McCombie W.R."/>
            <person name="Yang B."/>
            <person name="Zhang G."/>
            <person name="Yang H."/>
            <person name="Wang J."/>
            <person name="Spillane C."/>
            <person name="Cook D.R."/>
            <person name="May G.D."/>
            <person name="Xu X."/>
            <person name="Jackson S.A."/>
        </authorList>
    </citation>
    <scope>NUCLEOTIDE SEQUENCE [LARGE SCALE GENOMIC DNA]</scope>
    <source>
        <strain evidence="2">cv. Asha</strain>
    </source>
</reference>
<evidence type="ECO:0000313" key="2">
    <source>
        <dbReference type="Proteomes" id="UP000075243"/>
    </source>
</evidence>
<protein>
    <submittedName>
        <fullName evidence="1">Uncharacterized protein</fullName>
    </submittedName>
</protein>
<name>A0A151STR2_CAJCA</name>
<keyword evidence="2" id="KW-1185">Reference proteome</keyword>
<gene>
    <name evidence="1" type="ORF">KK1_004440</name>
</gene>
<sequence length="72" mass="8221">GRTLRICNVFRESINNLGLIDTRTIFLIHRFAPIFINIATSKVAIIYSQMNELLLGVYVRVGLTAVTMVEYF</sequence>